<sequence>MTVATVYDDTDLDIPGGSLTALRDFIVTLPSEPAEQLSMIEQVLRGASSAIRDPVLDVVQRLVSELPLVCSEEEFHDLMEGQGYESSVPFQLSEEMALPTYLIYQEMMECGPVPYCSDDGPIACSPATLECLNNFIRFILIPVQEVFVNQKAYAYMFGAVLYRMGMRLEGTAPNFALRAIRPVDVELRDQHAYIALKYKDQELFHYRVSTSNARRWRRQACYIFKDHCADVFARMELHRGRYLTAVRGHEHEHATAYMFDAIQLDTLVMSHDPIDVETNAGHYVRERELILMSRMIANKGFVTCQEAQIDLCIKDLALLKEQDLSRNGVRQLTGTPLYILTFDALLDIAKDVHELHRIVSKDLQLPAPFDLSDIAAWPTAEWLSRHGFNSELAKAQHDQR</sequence>
<dbReference type="EMBL" id="KV417321">
    <property type="protein sequence ID" value="KZO91593.1"/>
    <property type="molecule type" value="Genomic_DNA"/>
</dbReference>
<accession>A0A167HG73</accession>
<evidence type="ECO:0000313" key="1">
    <source>
        <dbReference type="EMBL" id="KZO91593.1"/>
    </source>
</evidence>
<gene>
    <name evidence="1" type="ORF">CALVIDRAFT_558105</name>
</gene>
<keyword evidence="2" id="KW-1185">Reference proteome</keyword>
<evidence type="ECO:0000313" key="2">
    <source>
        <dbReference type="Proteomes" id="UP000076738"/>
    </source>
</evidence>
<reference evidence="1 2" key="1">
    <citation type="journal article" date="2016" name="Mol. Biol. Evol.">
        <title>Comparative Genomics of Early-Diverging Mushroom-Forming Fungi Provides Insights into the Origins of Lignocellulose Decay Capabilities.</title>
        <authorList>
            <person name="Nagy L.G."/>
            <person name="Riley R."/>
            <person name="Tritt A."/>
            <person name="Adam C."/>
            <person name="Daum C."/>
            <person name="Floudas D."/>
            <person name="Sun H."/>
            <person name="Yadav J.S."/>
            <person name="Pangilinan J."/>
            <person name="Larsson K.H."/>
            <person name="Matsuura K."/>
            <person name="Barry K."/>
            <person name="Labutti K."/>
            <person name="Kuo R."/>
            <person name="Ohm R.A."/>
            <person name="Bhattacharya S.S."/>
            <person name="Shirouzu T."/>
            <person name="Yoshinaga Y."/>
            <person name="Martin F.M."/>
            <person name="Grigoriev I.V."/>
            <person name="Hibbett D.S."/>
        </authorList>
    </citation>
    <scope>NUCLEOTIDE SEQUENCE [LARGE SCALE GENOMIC DNA]</scope>
    <source>
        <strain evidence="1 2">TUFC12733</strain>
    </source>
</reference>
<dbReference type="AlphaFoldDB" id="A0A167HG73"/>
<protein>
    <submittedName>
        <fullName evidence="1">Uncharacterized protein</fullName>
    </submittedName>
</protein>
<dbReference type="OrthoDB" id="10326513at2759"/>
<name>A0A167HG73_CALVF</name>
<organism evidence="1 2">
    <name type="scientific">Calocera viscosa (strain TUFC12733)</name>
    <dbReference type="NCBI Taxonomy" id="1330018"/>
    <lineage>
        <taxon>Eukaryota</taxon>
        <taxon>Fungi</taxon>
        <taxon>Dikarya</taxon>
        <taxon>Basidiomycota</taxon>
        <taxon>Agaricomycotina</taxon>
        <taxon>Dacrymycetes</taxon>
        <taxon>Dacrymycetales</taxon>
        <taxon>Dacrymycetaceae</taxon>
        <taxon>Calocera</taxon>
    </lineage>
</organism>
<proteinExistence type="predicted"/>
<dbReference type="Proteomes" id="UP000076738">
    <property type="component" value="Unassembled WGS sequence"/>
</dbReference>